<protein>
    <submittedName>
        <fullName evidence="3">DNA-binding CsgD family transcriptional regulator</fullName>
    </submittedName>
</protein>
<evidence type="ECO:0000259" key="2">
    <source>
        <dbReference type="SMART" id="SM00421"/>
    </source>
</evidence>
<dbReference type="GO" id="GO:0003677">
    <property type="term" value="F:DNA binding"/>
    <property type="evidence" value="ECO:0007669"/>
    <property type="project" value="UniProtKB-KW"/>
</dbReference>
<reference evidence="3 4" key="1">
    <citation type="submission" date="2018-02" db="EMBL/GenBank/DDBJ databases">
        <title>Genomic Encyclopedia of Archaeal and Bacterial Type Strains, Phase II (KMG-II): from individual species to whole genera.</title>
        <authorList>
            <person name="Goeker M."/>
        </authorList>
    </citation>
    <scope>NUCLEOTIDE SEQUENCE [LARGE SCALE GENOMIC DNA]</scope>
    <source>
        <strain evidence="3 4">DSM 18921</strain>
    </source>
</reference>
<keyword evidence="1" id="KW-1133">Transmembrane helix</keyword>
<dbReference type="InterPro" id="IPR036388">
    <property type="entry name" value="WH-like_DNA-bd_sf"/>
</dbReference>
<feature type="transmembrane region" description="Helical" evidence="1">
    <location>
        <begin position="44"/>
        <end position="67"/>
    </location>
</feature>
<feature type="transmembrane region" description="Helical" evidence="1">
    <location>
        <begin position="15"/>
        <end position="32"/>
    </location>
</feature>
<dbReference type="OrthoDB" id="8277135at2"/>
<dbReference type="InterPro" id="IPR016032">
    <property type="entry name" value="Sig_transdc_resp-reg_C-effctor"/>
</dbReference>
<accession>A0A2S8SEB1</accession>
<gene>
    <name evidence="3" type="ORF">LX70_00978</name>
</gene>
<comment type="caution">
    <text evidence="3">The sequence shown here is derived from an EMBL/GenBank/DDBJ whole genome shotgun (WGS) entry which is preliminary data.</text>
</comment>
<keyword evidence="1" id="KW-0812">Transmembrane</keyword>
<keyword evidence="1" id="KW-0472">Membrane</keyword>
<dbReference type="InterPro" id="IPR000792">
    <property type="entry name" value="Tscrpt_reg_LuxR_C"/>
</dbReference>
<dbReference type="EMBL" id="PVEP01000001">
    <property type="protein sequence ID" value="PQV59154.1"/>
    <property type="molecule type" value="Genomic_DNA"/>
</dbReference>
<feature type="domain" description="HTH luxR-type" evidence="2">
    <location>
        <begin position="100"/>
        <end position="157"/>
    </location>
</feature>
<evidence type="ECO:0000313" key="4">
    <source>
        <dbReference type="Proteomes" id="UP000238338"/>
    </source>
</evidence>
<sequence>MDPQDTATARRRRKTALAIFTLVQATAAVFFVTDSAADLSGAAVGLHTVAEAVIAVGLTLGSVFGIIELRRTHSELRSHEDALAVASGAMSDIIAAQFDAWRLSPAEREIGMLALKGFDIAEIAAMRGAAQGTVRAQMTSIYAKSGTSGRHQFAAYFVEDLLAGGLHPPPARPDQAAE</sequence>
<name>A0A2S8SEB1_9RHOB</name>
<dbReference type="SMART" id="SM00421">
    <property type="entry name" value="HTH_LUXR"/>
    <property type="match status" value="1"/>
</dbReference>
<dbReference type="RefSeq" id="WP_105513351.1">
    <property type="nucleotide sequence ID" value="NZ_PVEP01000001.1"/>
</dbReference>
<organism evidence="3 4">
    <name type="scientific">Albidovulum denitrificans</name>
    <dbReference type="NCBI Taxonomy" id="404881"/>
    <lineage>
        <taxon>Bacteria</taxon>
        <taxon>Pseudomonadati</taxon>
        <taxon>Pseudomonadota</taxon>
        <taxon>Alphaproteobacteria</taxon>
        <taxon>Rhodobacterales</taxon>
        <taxon>Paracoccaceae</taxon>
        <taxon>Albidovulum</taxon>
    </lineage>
</organism>
<dbReference type="Proteomes" id="UP000238338">
    <property type="component" value="Unassembled WGS sequence"/>
</dbReference>
<dbReference type="GO" id="GO:0006355">
    <property type="term" value="P:regulation of DNA-templated transcription"/>
    <property type="evidence" value="ECO:0007669"/>
    <property type="project" value="InterPro"/>
</dbReference>
<evidence type="ECO:0000313" key="3">
    <source>
        <dbReference type="EMBL" id="PQV59154.1"/>
    </source>
</evidence>
<dbReference type="SUPFAM" id="SSF46894">
    <property type="entry name" value="C-terminal effector domain of the bipartite response regulators"/>
    <property type="match status" value="1"/>
</dbReference>
<dbReference type="Gene3D" id="1.10.10.10">
    <property type="entry name" value="Winged helix-like DNA-binding domain superfamily/Winged helix DNA-binding domain"/>
    <property type="match status" value="1"/>
</dbReference>
<dbReference type="AlphaFoldDB" id="A0A2S8SEB1"/>
<keyword evidence="3" id="KW-0238">DNA-binding</keyword>
<keyword evidence="4" id="KW-1185">Reference proteome</keyword>
<proteinExistence type="predicted"/>
<evidence type="ECO:0000256" key="1">
    <source>
        <dbReference type="SAM" id="Phobius"/>
    </source>
</evidence>